<reference evidence="1 2" key="2">
    <citation type="submission" date="2018-11" db="EMBL/GenBank/DDBJ databases">
        <authorList>
            <consortium name="Pathogen Informatics"/>
        </authorList>
    </citation>
    <scope>NUCLEOTIDE SEQUENCE [LARGE SCALE GENOMIC DNA]</scope>
    <source>
        <strain evidence="1 2">Egypt</strain>
    </source>
</reference>
<proteinExistence type="predicted"/>
<dbReference type="WBParaSite" id="ECPE_0000120401-mRNA-1">
    <property type="protein sequence ID" value="ECPE_0000120401-mRNA-1"/>
    <property type="gene ID" value="ECPE_0000120401"/>
</dbReference>
<accession>A0A183A2L9</accession>
<gene>
    <name evidence="1" type="ORF">ECPE_LOCUS1204</name>
</gene>
<keyword evidence="2" id="KW-1185">Reference proteome</keyword>
<evidence type="ECO:0000313" key="2">
    <source>
        <dbReference type="Proteomes" id="UP000272942"/>
    </source>
</evidence>
<name>A0A183A2L9_9TREM</name>
<dbReference type="EMBL" id="UZAN01006200">
    <property type="protein sequence ID" value="VDP34731.1"/>
    <property type="molecule type" value="Genomic_DNA"/>
</dbReference>
<evidence type="ECO:0000313" key="1">
    <source>
        <dbReference type="EMBL" id="VDP34731.1"/>
    </source>
</evidence>
<dbReference type="Proteomes" id="UP000272942">
    <property type="component" value="Unassembled WGS sequence"/>
</dbReference>
<evidence type="ECO:0000313" key="3">
    <source>
        <dbReference type="WBParaSite" id="ECPE_0000120401-mRNA-1"/>
    </source>
</evidence>
<sequence>MIPKWLRKTMQPNRKWTVLQKTQRKMQSFMDPTNLMRLMSNFMGMRFLIRHRSTGKSTLTLLR</sequence>
<protein>
    <submittedName>
        <fullName evidence="3">PB1-F2 protein</fullName>
    </submittedName>
</protein>
<dbReference type="AlphaFoldDB" id="A0A183A2L9"/>
<organism evidence="3">
    <name type="scientific">Echinostoma caproni</name>
    <dbReference type="NCBI Taxonomy" id="27848"/>
    <lineage>
        <taxon>Eukaryota</taxon>
        <taxon>Metazoa</taxon>
        <taxon>Spiralia</taxon>
        <taxon>Lophotrochozoa</taxon>
        <taxon>Platyhelminthes</taxon>
        <taxon>Trematoda</taxon>
        <taxon>Digenea</taxon>
        <taxon>Plagiorchiida</taxon>
        <taxon>Echinostomata</taxon>
        <taxon>Echinostomatoidea</taxon>
        <taxon>Echinostomatidae</taxon>
        <taxon>Echinostoma</taxon>
    </lineage>
</organism>
<reference evidence="3" key="1">
    <citation type="submission" date="2016-06" db="UniProtKB">
        <authorList>
            <consortium name="WormBaseParasite"/>
        </authorList>
    </citation>
    <scope>IDENTIFICATION</scope>
</reference>